<dbReference type="AlphaFoldDB" id="F2JKQ3"/>
<accession>F2JKQ3</accession>
<feature type="domain" description="HD" evidence="1">
    <location>
        <begin position="39"/>
        <end position="141"/>
    </location>
</feature>
<dbReference type="KEGG" id="cle:Clole_1581"/>
<dbReference type="EMBL" id="CP002582">
    <property type="protein sequence ID" value="ADZ83306.1"/>
    <property type="molecule type" value="Genomic_DNA"/>
</dbReference>
<evidence type="ECO:0000259" key="1">
    <source>
        <dbReference type="Pfam" id="PF01966"/>
    </source>
</evidence>
<reference evidence="2 3" key="1">
    <citation type="journal article" date="2011" name="J. Bacteriol.">
        <title>Complete genome sequence of the cellulose-degrading bacterium Cellulosilyticum lentocellum.</title>
        <authorList>
            <consortium name="US DOE Joint Genome Institute"/>
            <person name="Miller D.A."/>
            <person name="Suen G."/>
            <person name="Bruce D."/>
            <person name="Copeland A."/>
            <person name="Cheng J.F."/>
            <person name="Detter C."/>
            <person name="Goodwin L.A."/>
            <person name="Han C.S."/>
            <person name="Hauser L.J."/>
            <person name="Land M.L."/>
            <person name="Lapidus A."/>
            <person name="Lucas S."/>
            <person name="Meincke L."/>
            <person name="Pitluck S."/>
            <person name="Tapia R."/>
            <person name="Teshima H."/>
            <person name="Woyke T."/>
            <person name="Fox B.G."/>
            <person name="Angert E.R."/>
            <person name="Currie C.R."/>
        </authorList>
    </citation>
    <scope>NUCLEOTIDE SEQUENCE [LARGE SCALE GENOMIC DNA]</scope>
    <source>
        <strain evidence="3">ATCC 49066 / DSM 5427 / NCIMB 11756 / RHM5</strain>
    </source>
</reference>
<dbReference type="SUPFAM" id="SSF109604">
    <property type="entry name" value="HD-domain/PDEase-like"/>
    <property type="match status" value="1"/>
</dbReference>
<name>F2JKQ3_CELLD</name>
<dbReference type="GO" id="GO:0016787">
    <property type="term" value="F:hydrolase activity"/>
    <property type="evidence" value="ECO:0007669"/>
    <property type="project" value="UniProtKB-KW"/>
</dbReference>
<evidence type="ECO:0000313" key="3">
    <source>
        <dbReference type="Proteomes" id="UP000008467"/>
    </source>
</evidence>
<keyword evidence="3" id="KW-1185">Reference proteome</keyword>
<keyword evidence="2" id="KW-0378">Hydrolase</keyword>
<proteinExistence type="predicted"/>
<dbReference type="STRING" id="642492.Clole_1581"/>
<dbReference type="HOGENOM" id="CLU_104072_1_0_9"/>
<gene>
    <name evidence="2" type="ordered locus">Clole_1581</name>
</gene>
<organism evidence="2 3">
    <name type="scientific">Cellulosilyticum lentocellum (strain ATCC 49066 / DSM 5427 / NCIMB 11756 / RHM5)</name>
    <name type="common">Clostridium lentocellum</name>
    <dbReference type="NCBI Taxonomy" id="642492"/>
    <lineage>
        <taxon>Bacteria</taxon>
        <taxon>Bacillati</taxon>
        <taxon>Bacillota</taxon>
        <taxon>Clostridia</taxon>
        <taxon>Lachnospirales</taxon>
        <taxon>Cellulosilyticaceae</taxon>
        <taxon>Cellulosilyticum</taxon>
    </lineage>
</organism>
<dbReference type="Proteomes" id="UP000008467">
    <property type="component" value="Chromosome"/>
</dbReference>
<dbReference type="CDD" id="cd00077">
    <property type="entry name" value="HDc"/>
    <property type="match status" value="1"/>
</dbReference>
<dbReference type="eggNOG" id="COG1896">
    <property type="taxonomic scope" value="Bacteria"/>
</dbReference>
<dbReference type="InterPro" id="IPR003607">
    <property type="entry name" value="HD/PDEase_dom"/>
</dbReference>
<dbReference type="RefSeq" id="WP_013656604.1">
    <property type="nucleotide sequence ID" value="NC_015275.1"/>
</dbReference>
<evidence type="ECO:0000313" key="2">
    <source>
        <dbReference type="EMBL" id="ADZ83306.1"/>
    </source>
</evidence>
<sequence>MRLNDDETIYFKTILEELIRLPYIQQMKSYTQHGHTSCLDHSLFVAYYSYYLARRLHLSTDYKSIIRGALLHDFFLYDWHDKGDRKGLHGFTHPKAALANAEKYFLLNDKEKDIILKHMWPLTIKPPRYKETYIVCLADKCCSTMETLKKVPSSHALNLQFY</sequence>
<dbReference type="InterPro" id="IPR006674">
    <property type="entry name" value="HD_domain"/>
</dbReference>
<dbReference type="Pfam" id="PF01966">
    <property type="entry name" value="HD"/>
    <property type="match status" value="1"/>
</dbReference>
<dbReference type="Gene3D" id="1.10.3210.10">
    <property type="entry name" value="Hypothetical protein af1432"/>
    <property type="match status" value="1"/>
</dbReference>
<protein>
    <submittedName>
        <fullName evidence="2">Metal-dependent phosphohydrolase HD sub domain</fullName>
    </submittedName>
</protein>